<feature type="transmembrane region" description="Helical" evidence="2">
    <location>
        <begin position="467"/>
        <end position="490"/>
    </location>
</feature>
<dbReference type="EMBL" id="BJFL01000013">
    <property type="protein sequence ID" value="GDY31299.1"/>
    <property type="molecule type" value="Genomic_DNA"/>
</dbReference>
<sequence>MSRGTWGDPRAPGRRARDRGGQRRPADTIAAAREVAKGGAVLMPGPDTRVVELRVHGVHGTAPEDLVDAVAAVDVAGDGVGRIVRPADRLRRPAPGPVLHAAVQPVTRTVEGYHWGAMTSGGLAKSTWALLFPFALANVAHWMLPPVPEGDRPARVLGYLLRALLRLAALLLTMLLTAQLTVVSFDLLAAQCLAPGSSCLAGTVGEWLRELPGVRPAAGLLPVALAAYVLHRVSTVNWKVSEDATATTAPREGVDPKLPGATVDADPDTAALRTLHLTAALAVTALLVLGGPLRPTGSDTATVTWLASLVLLAVCGVGVLLLDDPTSATPSRTPGWVHARLGPVPRRVLGGLGAVVFAVSGVLATPLPERLAGPDATVETIAGLLVVVCVAFAVLLAPAALLARRGCHWSALPRRLRPWAGGWMAAPVLVLGALLGGGFGAGLAITVREAIHSVRLDLPAGYRLITLLWGAGAVLGLAAALTGVGVAAMLRWLSARRGRDTAPEVGLLHEGRPEDARRAARAWARASLERGHGQHVLLAVAGALATGAALAILVRLGLLPLPDWLQPLSTVGVAVLWLLVGGLLRLVYLAAARPGAARGLGILYDLASFWPREAHPVVPPCYALKAVPEVAARAAEHLKDPNTRVVLTGHSQGSLLVAVAASRLLAALPDADHERVGLVTAGSQLQWAYPRAFPAVVPHASLTALFGELGGRWRALCRGTDPLGGAVSSWGRQVYGGMLLGVGFRADGTDGALPAATRGPTGVLVLGGDHWLPDPQRGPFPGRRWRAGVLGHADYYSDPEWDRAVAMAAGLEPTVTEEPAEEPPNLLAAVNGSREPSGLAPQDGP</sequence>
<feature type="transmembrane region" description="Helical" evidence="2">
    <location>
        <begin position="348"/>
        <end position="368"/>
    </location>
</feature>
<feature type="transmembrane region" description="Helical" evidence="2">
    <location>
        <begin position="305"/>
        <end position="322"/>
    </location>
</feature>
<keyword evidence="2" id="KW-1133">Transmembrane helix</keyword>
<feature type="transmembrane region" description="Helical" evidence="2">
    <location>
        <begin position="380"/>
        <end position="403"/>
    </location>
</feature>
<reference evidence="4" key="1">
    <citation type="submission" date="2019-04" db="EMBL/GenBank/DDBJ databases">
        <title>Draft genome sequence of Pseudonocardiaceae bacterium SL3-2-4.</title>
        <authorList>
            <person name="Ningsih F."/>
            <person name="Yokota A."/>
            <person name="Sakai Y."/>
            <person name="Nanatani K."/>
            <person name="Yabe S."/>
            <person name="Oetari A."/>
            <person name="Sjamsuridzal W."/>
        </authorList>
    </citation>
    <scope>NUCLEOTIDE SEQUENCE [LARGE SCALE GENOMIC DNA]</scope>
    <source>
        <strain evidence="4">SL3-2-4</strain>
    </source>
</reference>
<feature type="region of interest" description="Disordered" evidence="1">
    <location>
        <begin position="813"/>
        <end position="845"/>
    </location>
</feature>
<keyword evidence="2" id="KW-0472">Membrane</keyword>
<feature type="region of interest" description="Disordered" evidence="1">
    <location>
        <begin position="1"/>
        <end position="26"/>
    </location>
</feature>
<comment type="caution">
    <text evidence="3">The sequence shown here is derived from an EMBL/GenBank/DDBJ whole genome shotgun (WGS) entry which is preliminary data.</text>
</comment>
<gene>
    <name evidence="3" type="ORF">GTS_29320</name>
</gene>
<evidence type="ECO:0000313" key="4">
    <source>
        <dbReference type="Proteomes" id="UP000298860"/>
    </source>
</evidence>
<feature type="transmembrane region" description="Helical" evidence="2">
    <location>
        <begin position="127"/>
        <end position="144"/>
    </location>
</feature>
<name>A0A4D4JA61_9PSEU</name>
<dbReference type="AlphaFoldDB" id="A0A4D4JA61"/>
<proteinExistence type="predicted"/>
<evidence type="ECO:0000256" key="2">
    <source>
        <dbReference type="SAM" id="Phobius"/>
    </source>
</evidence>
<protein>
    <submittedName>
        <fullName evidence="3">Membrane protein</fullName>
    </submittedName>
</protein>
<keyword evidence="4" id="KW-1185">Reference proteome</keyword>
<dbReference type="Proteomes" id="UP000298860">
    <property type="component" value="Unassembled WGS sequence"/>
</dbReference>
<feature type="compositionally biased region" description="Low complexity" evidence="1">
    <location>
        <begin position="813"/>
        <end position="829"/>
    </location>
</feature>
<feature type="transmembrane region" description="Helical" evidence="2">
    <location>
        <begin position="564"/>
        <end position="588"/>
    </location>
</feature>
<feature type="transmembrane region" description="Helical" evidence="2">
    <location>
        <begin position="424"/>
        <end position="447"/>
    </location>
</feature>
<evidence type="ECO:0000313" key="3">
    <source>
        <dbReference type="EMBL" id="GDY31299.1"/>
    </source>
</evidence>
<accession>A0A4D4JA61</accession>
<feature type="transmembrane region" description="Helical" evidence="2">
    <location>
        <begin position="275"/>
        <end position="293"/>
    </location>
</feature>
<feature type="transmembrane region" description="Helical" evidence="2">
    <location>
        <begin position="536"/>
        <end position="558"/>
    </location>
</feature>
<organism evidence="3 4">
    <name type="scientific">Gandjariella thermophila</name>
    <dbReference type="NCBI Taxonomy" id="1931992"/>
    <lineage>
        <taxon>Bacteria</taxon>
        <taxon>Bacillati</taxon>
        <taxon>Actinomycetota</taxon>
        <taxon>Actinomycetes</taxon>
        <taxon>Pseudonocardiales</taxon>
        <taxon>Pseudonocardiaceae</taxon>
        <taxon>Gandjariella</taxon>
    </lineage>
</organism>
<evidence type="ECO:0000256" key="1">
    <source>
        <dbReference type="SAM" id="MobiDB-lite"/>
    </source>
</evidence>
<feature type="transmembrane region" description="Helical" evidence="2">
    <location>
        <begin position="164"/>
        <end position="188"/>
    </location>
</feature>
<keyword evidence="2" id="KW-0812">Transmembrane</keyword>
<dbReference type="InterPro" id="IPR029058">
    <property type="entry name" value="AB_hydrolase_fold"/>
</dbReference>
<dbReference type="SUPFAM" id="SSF53474">
    <property type="entry name" value="alpha/beta-Hydrolases"/>
    <property type="match status" value="1"/>
</dbReference>